<dbReference type="RefSeq" id="WP_184923484.1">
    <property type="nucleotide sequence ID" value="NZ_JACHMO010000001.1"/>
</dbReference>
<feature type="domain" description="DUF397" evidence="1">
    <location>
        <begin position="3"/>
        <end position="19"/>
    </location>
</feature>
<evidence type="ECO:0000259" key="1">
    <source>
        <dbReference type="Pfam" id="PF04149"/>
    </source>
</evidence>
<reference evidence="2 3" key="1">
    <citation type="submission" date="2020-08" db="EMBL/GenBank/DDBJ databases">
        <title>Sequencing the genomes of 1000 actinobacteria strains.</title>
        <authorList>
            <person name="Klenk H.-P."/>
        </authorList>
    </citation>
    <scope>NUCLEOTIDE SEQUENCE [LARGE SCALE GENOMIC DNA]</scope>
    <source>
        <strain evidence="2 3">DSM 45486</strain>
    </source>
</reference>
<dbReference type="AlphaFoldDB" id="A0A7W9HMR5"/>
<accession>A0A7W9HMR5</accession>
<evidence type="ECO:0000313" key="3">
    <source>
        <dbReference type="Proteomes" id="UP000552097"/>
    </source>
</evidence>
<keyword evidence="3" id="KW-1185">Reference proteome</keyword>
<dbReference type="Pfam" id="PF04149">
    <property type="entry name" value="DUF397"/>
    <property type="match status" value="2"/>
</dbReference>
<name>A0A7W9HMR5_9PSEU</name>
<comment type="caution">
    <text evidence="2">The sequence shown here is derived from an EMBL/GenBank/DDBJ whole genome shotgun (WGS) entry which is preliminary data.</text>
</comment>
<dbReference type="Proteomes" id="UP000552097">
    <property type="component" value="Unassembled WGS sequence"/>
</dbReference>
<proteinExistence type="predicted"/>
<dbReference type="InterPro" id="IPR007278">
    <property type="entry name" value="DUF397"/>
</dbReference>
<sequence length="79" mass="8427">MSEWRKSSRSNGGGECVELSVWRKSSRSNGGGACVEVASSVDAFRVRDSKNATGPTLSFTDRSMTAFLATAKRGTLDHA</sequence>
<feature type="domain" description="DUF397" evidence="1">
    <location>
        <begin position="21"/>
        <end position="72"/>
    </location>
</feature>
<protein>
    <recommendedName>
        <fullName evidence="1">DUF397 domain-containing protein</fullName>
    </recommendedName>
</protein>
<organism evidence="2 3">
    <name type="scientific">Saccharothrix ecbatanensis</name>
    <dbReference type="NCBI Taxonomy" id="1105145"/>
    <lineage>
        <taxon>Bacteria</taxon>
        <taxon>Bacillati</taxon>
        <taxon>Actinomycetota</taxon>
        <taxon>Actinomycetes</taxon>
        <taxon>Pseudonocardiales</taxon>
        <taxon>Pseudonocardiaceae</taxon>
        <taxon>Saccharothrix</taxon>
    </lineage>
</organism>
<gene>
    <name evidence="2" type="ORF">F4560_004926</name>
</gene>
<evidence type="ECO:0000313" key="2">
    <source>
        <dbReference type="EMBL" id="MBB5805158.1"/>
    </source>
</evidence>
<dbReference type="EMBL" id="JACHMO010000001">
    <property type="protein sequence ID" value="MBB5805158.1"/>
    <property type="molecule type" value="Genomic_DNA"/>
</dbReference>